<dbReference type="EMBL" id="NIDE01000004">
    <property type="protein sequence ID" value="OWK43226.1"/>
    <property type="molecule type" value="Genomic_DNA"/>
</dbReference>
<evidence type="ECO:0000256" key="2">
    <source>
        <dbReference type="ARBA" id="ARBA00022723"/>
    </source>
</evidence>
<accession>A0A225DZN8</accession>
<evidence type="ECO:0000256" key="3">
    <source>
        <dbReference type="ARBA" id="ARBA00022759"/>
    </source>
</evidence>
<dbReference type="InterPro" id="IPR003154">
    <property type="entry name" value="S1/P1nuclease"/>
</dbReference>
<dbReference type="CDD" id="cd11010">
    <property type="entry name" value="S1-P1_nuclease"/>
    <property type="match status" value="1"/>
</dbReference>
<keyword evidence="2" id="KW-0479">Metal-binding</keyword>
<evidence type="ECO:0000313" key="8">
    <source>
        <dbReference type="Proteomes" id="UP000214646"/>
    </source>
</evidence>
<dbReference type="InterPro" id="IPR008947">
    <property type="entry name" value="PLipase_C/P1_nuclease_dom_sf"/>
</dbReference>
<evidence type="ECO:0000256" key="6">
    <source>
        <dbReference type="ARBA" id="ARBA00023180"/>
    </source>
</evidence>
<dbReference type="PANTHER" id="PTHR33146:SF10">
    <property type="entry name" value="STRAND-SPECIFIC NUCLEASE, PUTATIVE-RELATED"/>
    <property type="match status" value="1"/>
</dbReference>
<reference evidence="8" key="1">
    <citation type="submission" date="2017-06" db="EMBL/GenBank/DDBJ databases">
        <title>Genome analysis of Fimbriiglobus ruber SP5, the first member of the order Planctomycetales with confirmed chitinolytic capability.</title>
        <authorList>
            <person name="Ravin N.V."/>
            <person name="Rakitin A.L."/>
            <person name="Ivanova A.A."/>
            <person name="Beletsky A.V."/>
            <person name="Kulichevskaya I.S."/>
            <person name="Mardanov A.V."/>
            <person name="Dedysh S.N."/>
        </authorList>
    </citation>
    <scope>NUCLEOTIDE SEQUENCE [LARGE SCALE GENOMIC DNA]</scope>
    <source>
        <strain evidence="8">SP5</strain>
    </source>
</reference>
<keyword evidence="6" id="KW-0325">Glycoprotein</keyword>
<dbReference type="SUPFAM" id="SSF48537">
    <property type="entry name" value="Phospholipase C/P1 nuclease"/>
    <property type="match status" value="1"/>
</dbReference>
<dbReference type="GO" id="GO:0016788">
    <property type="term" value="F:hydrolase activity, acting on ester bonds"/>
    <property type="evidence" value="ECO:0007669"/>
    <property type="project" value="InterPro"/>
</dbReference>
<dbReference type="AlphaFoldDB" id="A0A225DZN8"/>
<protein>
    <submittedName>
        <fullName evidence="7">Endonuclease</fullName>
    </submittedName>
</protein>
<proteinExistence type="predicted"/>
<dbReference type="GO" id="GO:0046872">
    <property type="term" value="F:metal ion binding"/>
    <property type="evidence" value="ECO:0007669"/>
    <property type="project" value="UniProtKB-KW"/>
</dbReference>
<evidence type="ECO:0000256" key="1">
    <source>
        <dbReference type="ARBA" id="ARBA00022722"/>
    </source>
</evidence>
<evidence type="ECO:0000256" key="4">
    <source>
        <dbReference type="ARBA" id="ARBA00022801"/>
    </source>
</evidence>
<evidence type="ECO:0000256" key="5">
    <source>
        <dbReference type="ARBA" id="ARBA00023157"/>
    </source>
</evidence>
<keyword evidence="1" id="KW-0540">Nuclease</keyword>
<gene>
    <name evidence="7" type="ORF">FRUB_02825</name>
</gene>
<keyword evidence="3 7" id="KW-0255">Endonuclease</keyword>
<evidence type="ECO:0000313" key="7">
    <source>
        <dbReference type="EMBL" id="OWK43226.1"/>
    </source>
</evidence>
<keyword evidence="4" id="KW-0378">Hydrolase</keyword>
<dbReference type="Pfam" id="PF02265">
    <property type="entry name" value="S1-P1_nuclease"/>
    <property type="match status" value="1"/>
</dbReference>
<keyword evidence="8" id="KW-1185">Reference proteome</keyword>
<comment type="caution">
    <text evidence="7">The sequence shown here is derived from an EMBL/GenBank/DDBJ whole genome shotgun (WGS) entry which is preliminary data.</text>
</comment>
<name>A0A225DZN8_9BACT</name>
<dbReference type="GO" id="GO:0006308">
    <property type="term" value="P:DNA catabolic process"/>
    <property type="evidence" value="ECO:0007669"/>
    <property type="project" value="InterPro"/>
</dbReference>
<dbReference type="Gene3D" id="1.10.575.10">
    <property type="entry name" value="P1 Nuclease"/>
    <property type="match status" value="1"/>
</dbReference>
<sequence length="326" mass="36603">MCLVAVASAPAFAWSKAGHQTTGAIAYRVLKKESPGTIPKVVAILRKHPYFTEAHRGINNKLSSWEDTCRGLTEDEQNEFLFMMACRWADDSRPDVKFYPKSDRVEAQHYINRPFKPAGQPDTVKLVEPDEINIIRGFSERLTKFKTATTDADRAVAMCFVMHFIGDAHQPLHTVSLCTTEFQVVDNGKQVGDRGGTRFMVRGSEGGRPINLHYFWDGLITNEEDFRKNQQVAIALLDPKLNPDFAKEKFADALAVTDFERWIDESFQLVPKAYYFNDKLLSGSIENANAGVLPEGYSKAVQPIGFKRGVLAGYRIAYTLKDVLGN</sequence>
<dbReference type="Proteomes" id="UP000214646">
    <property type="component" value="Unassembled WGS sequence"/>
</dbReference>
<dbReference type="PANTHER" id="PTHR33146">
    <property type="entry name" value="ENDONUCLEASE 4"/>
    <property type="match status" value="1"/>
</dbReference>
<dbReference type="GO" id="GO:0003676">
    <property type="term" value="F:nucleic acid binding"/>
    <property type="evidence" value="ECO:0007669"/>
    <property type="project" value="InterPro"/>
</dbReference>
<organism evidence="7 8">
    <name type="scientific">Fimbriiglobus ruber</name>
    <dbReference type="NCBI Taxonomy" id="1908690"/>
    <lineage>
        <taxon>Bacteria</taxon>
        <taxon>Pseudomonadati</taxon>
        <taxon>Planctomycetota</taxon>
        <taxon>Planctomycetia</taxon>
        <taxon>Gemmatales</taxon>
        <taxon>Gemmataceae</taxon>
        <taxon>Fimbriiglobus</taxon>
    </lineage>
</organism>
<dbReference type="GO" id="GO:0004519">
    <property type="term" value="F:endonuclease activity"/>
    <property type="evidence" value="ECO:0007669"/>
    <property type="project" value="UniProtKB-KW"/>
</dbReference>
<keyword evidence="5" id="KW-1015">Disulfide bond</keyword>